<evidence type="ECO:0000313" key="2">
    <source>
        <dbReference type="Proteomes" id="UP000286270"/>
    </source>
</evidence>
<proteinExistence type="predicted"/>
<sequence length="74" mass="8724">MCVDNVYEALSFVCYYTRNVQEEYMIFLERKVGTVILETPKWNPIWQANFVVVSLNKIAIDQQRKQYLGMEGAK</sequence>
<dbReference type="AlphaFoldDB" id="A0A412XQ58"/>
<organism evidence="1 2">
    <name type="scientific">Bacteroides fragilis</name>
    <dbReference type="NCBI Taxonomy" id="817"/>
    <lineage>
        <taxon>Bacteria</taxon>
        <taxon>Pseudomonadati</taxon>
        <taxon>Bacteroidota</taxon>
        <taxon>Bacteroidia</taxon>
        <taxon>Bacteroidales</taxon>
        <taxon>Bacteroidaceae</taxon>
        <taxon>Bacteroides</taxon>
    </lineage>
</organism>
<dbReference type="Proteomes" id="UP000286270">
    <property type="component" value="Unassembled WGS sequence"/>
</dbReference>
<evidence type="ECO:0000313" key="1">
    <source>
        <dbReference type="EMBL" id="RGV47295.1"/>
    </source>
</evidence>
<reference evidence="1 2" key="1">
    <citation type="submission" date="2018-08" db="EMBL/GenBank/DDBJ databases">
        <title>A genome reference for cultivated species of the human gut microbiota.</title>
        <authorList>
            <person name="Zou Y."/>
            <person name="Xue W."/>
            <person name="Luo G."/>
        </authorList>
    </citation>
    <scope>NUCLEOTIDE SEQUENCE [LARGE SCALE GENOMIC DNA]</scope>
    <source>
        <strain evidence="1 2">AF14-26</strain>
    </source>
</reference>
<gene>
    <name evidence="1" type="ORF">DWW08_22995</name>
</gene>
<comment type="caution">
    <text evidence="1">The sequence shown here is derived from an EMBL/GenBank/DDBJ whole genome shotgun (WGS) entry which is preliminary data.</text>
</comment>
<protein>
    <submittedName>
        <fullName evidence="1">Uncharacterized protein</fullName>
    </submittedName>
</protein>
<accession>A0A412XQ58</accession>
<name>A0A412XQ58_BACFG</name>
<dbReference type="EMBL" id="QRZH01000036">
    <property type="protein sequence ID" value="RGV47295.1"/>
    <property type="molecule type" value="Genomic_DNA"/>
</dbReference>